<evidence type="ECO:0000256" key="4">
    <source>
        <dbReference type="ARBA" id="ARBA00022753"/>
    </source>
</evidence>
<keyword evidence="13" id="KW-1185">Reference proteome</keyword>
<evidence type="ECO:0000313" key="12">
    <source>
        <dbReference type="EMBL" id="ERF74195.1"/>
    </source>
</evidence>
<feature type="compositionally biased region" description="Pro residues" evidence="9">
    <location>
        <begin position="161"/>
        <end position="171"/>
    </location>
</feature>
<protein>
    <recommendedName>
        <fullName evidence="14">UEV domain-containing protein</fullName>
    </recommendedName>
</protein>
<gene>
    <name evidence="12" type="ORF">EPUS_03385</name>
</gene>
<feature type="compositionally biased region" description="Polar residues" evidence="9">
    <location>
        <begin position="346"/>
        <end position="356"/>
    </location>
</feature>
<dbReference type="GeneID" id="19238428"/>
<feature type="compositionally biased region" description="Polar residues" evidence="9">
    <location>
        <begin position="232"/>
        <end position="292"/>
    </location>
</feature>
<dbReference type="InterPro" id="IPR052070">
    <property type="entry name" value="ESCRT-I_UEV_domain"/>
</dbReference>
<evidence type="ECO:0000256" key="5">
    <source>
        <dbReference type="ARBA" id="ARBA00022927"/>
    </source>
</evidence>
<dbReference type="PROSITE" id="PS51322">
    <property type="entry name" value="UEV"/>
    <property type="match status" value="1"/>
</dbReference>
<evidence type="ECO:0000256" key="9">
    <source>
        <dbReference type="SAM" id="MobiDB-lite"/>
    </source>
</evidence>
<dbReference type="Gene3D" id="6.10.140.820">
    <property type="match status" value="1"/>
</dbReference>
<dbReference type="PROSITE" id="PS51312">
    <property type="entry name" value="SB"/>
    <property type="match status" value="1"/>
</dbReference>
<accession>U1HUA7</accession>
<dbReference type="HOGENOM" id="CLU_017548_2_1_1"/>
<dbReference type="Gene3D" id="3.10.110.10">
    <property type="entry name" value="Ubiquitin Conjugating Enzyme"/>
    <property type="match status" value="1"/>
</dbReference>
<evidence type="ECO:0000256" key="1">
    <source>
        <dbReference type="ARBA" id="ARBA00004177"/>
    </source>
</evidence>
<feature type="compositionally biased region" description="Low complexity" evidence="9">
    <location>
        <begin position="172"/>
        <end position="190"/>
    </location>
</feature>
<feature type="region of interest" description="Disordered" evidence="9">
    <location>
        <begin position="155"/>
        <end position="383"/>
    </location>
</feature>
<evidence type="ECO:0000256" key="6">
    <source>
        <dbReference type="ARBA" id="ARBA00023054"/>
    </source>
</evidence>
<dbReference type="Pfam" id="PF09454">
    <property type="entry name" value="Vps23_core"/>
    <property type="match status" value="1"/>
</dbReference>
<evidence type="ECO:0008006" key="14">
    <source>
        <dbReference type="Google" id="ProtNLM"/>
    </source>
</evidence>
<dbReference type="GO" id="GO:0043130">
    <property type="term" value="F:ubiquitin binding"/>
    <property type="evidence" value="ECO:0007669"/>
    <property type="project" value="TreeGrafter"/>
</dbReference>
<comment type="subcellular location">
    <subcellularLocation>
        <location evidence="1">Endosome</location>
    </subcellularLocation>
</comment>
<reference evidence="13" key="1">
    <citation type="journal article" date="2014" name="BMC Genomics">
        <title>Genome characteristics reveal the impact of lichenization on lichen-forming fungus Endocarpon pusillum Hedwig (Verrucariales, Ascomycota).</title>
        <authorList>
            <person name="Wang Y.-Y."/>
            <person name="Liu B."/>
            <person name="Zhang X.-Y."/>
            <person name="Zhou Q.-M."/>
            <person name="Zhang T."/>
            <person name="Li H."/>
            <person name="Yu Y.-F."/>
            <person name="Zhang X.-L."/>
            <person name="Hao X.-Y."/>
            <person name="Wang M."/>
            <person name="Wang L."/>
            <person name="Wei J.-C."/>
        </authorList>
    </citation>
    <scope>NUCLEOTIDE SEQUENCE [LARGE SCALE GENOMIC DNA]</scope>
    <source>
        <strain evidence="13">Z07020 / HMAS-L-300199</strain>
    </source>
</reference>
<sequence length="570" mass="62821">MANVSQKTLHWLYNVLSKEYRDPNRAYSDLAQTLERFPTISPRTDVYTFENGSSALLVRLYGTLPVSFRNMTYRFPVEIWIPHTYPHEPPIAYITPTSEMLVRPGRHVSGEGRVYHPYLAHWATAWDRSNVVELLSILGDVFSKEPPVIWRQQVGSIPQQSPRPPPLPPHPHGLSQTSHNSATQSTSTAQSPPPPPPPPPPKQQMGADINGVLTPTPLGRYDAPPPLPDSARSASTQTNPTLHASPKTSSSQFMPQRNSSLRQSMTPLQFQQQQNFSPPMSSQGVNNASFSTPPDGIPPQSVVSLTSPSETRLLYRQSSTSQSEQPPQNIPYSQPQFQPAAPNFPSHPQQNSVVTTQHQRQPVHPRPPPQPKPPPVNLLDSPFDINLPVLSSANIPAPPIPPNPEKDALLSALSQSITQALHQDMSQNAASLPLLQSQNEALNSSLRTLESEITQLQALQGTLTGNITILQKSLREADQCISSAHARAQRGEIPKIDDMLTAPTVVGKQLYDVVCDERGIEAAIWALQAALTRGRIGVDVWARKTRELSREGFKKKVLREKIARGMGLEV</sequence>
<keyword evidence="4" id="KW-0967">Endosome</keyword>
<dbReference type="CDD" id="cd11685">
    <property type="entry name" value="UEV_TSG101-like"/>
    <property type="match status" value="1"/>
</dbReference>
<dbReference type="SUPFAM" id="SSF140111">
    <property type="entry name" value="Endosomal sorting complex assembly domain"/>
    <property type="match status" value="1"/>
</dbReference>
<dbReference type="GO" id="GO:0006886">
    <property type="term" value="P:intracellular protein transport"/>
    <property type="evidence" value="ECO:0007669"/>
    <property type="project" value="UniProtKB-ARBA"/>
</dbReference>
<dbReference type="GO" id="GO:0043162">
    <property type="term" value="P:ubiquitin-dependent protein catabolic process via the multivesicular body sorting pathway"/>
    <property type="evidence" value="ECO:0007669"/>
    <property type="project" value="UniProtKB-ARBA"/>
</dbReference>
<feature type="compositionally biased region" description="Low complexity" evidence="9">
    <location>
        <begin position="317"/>
        <end position="327"/>
    </location>
</feature>
<dbReference type="eggNOG" id="KOG2391">
    <property type="taxonomic scope" value="Eukaryota"/>
</dbReference>
<dbReference type="EMBL" id="KE720887">
    <property type="protein sequence ID" value="ERF74195.1"/>
    <property type="molecule type" value="Genomic_DNA"/>
</dbReference>
<dbReference type="AlphaFoldDB" id="U1HUA7"/>
<organism evidence="12 13">
    <name type="scientific">Endocarpon pusillum (strain Z07020 / HMAS-L-300199)</name>
    <name type="common">Lichen-forming fungus</name>
    <dbReference type="NCBI Taxonomy" id="1263415"/>
    <lineage>
        <taxon>Eukaryota</taxon>
        <taxon>Fungi</taxon>
        <taxon>Dikarya</taxon>
        <taxon>Ascomycota</taxon>
        <taxon>Pezizomycotina</taxon>
        <taxon>Eurotiomycetes</taxon>
        <taxon>Chaetothyriomycetidae</taxon>
        <taxon>Verrucariales</taxon>
        <taxon>Verrucariaceae</taxon>
        <taxon>Endocarpon</taxon>
    </lineage>
</organism>
<evidence type="ECO:0000313" key="13">
    <source>
        <dbReference type="Proteomes" id="UP000019373"/>
    </source>
</evidence>
<feature type="coiled-coil region" evidence="8">
    <location>
        <begin position="432"/>
        <end position="459"/>
    </location>
</feature>
<dbReference type="Pfam" id="PF05743">
    <property type="entry name" value="UEV"/>
    <property type="match status" value="1"/>
</dbReference>
<feature type="compositionally biased region" description="Low complexity" evidence="9">
    <location>
        <begin position="334"/>
        <end position="344"/>
    </location>
</feature>
<dbReference type="PANTHER" id="PTHR23306">
    <property type="entry name" value="TUMOR SUSCEPTIBILITY GENE 101 PROTEIN-RELATED"/>
    <property type="match status" value="1"/>
</dbReference>
<dbReference type="InterPro" id="IPR008883">
    <property type="entry name" value="UEV_N"/>
</dbReference>
<keyword evidence="6 8" id="KW-0175">Coiled coil</keyword>
<feature type="compositionally biased region" description="Pro residues" evidence="9">
    <location>
        <begin position="364"/>
        <end position="376"/>
    </location>
</feature>
<dbReference type="GO" id="GO:0000813">
    <property type="term" value="C:ESCRT I complex"/>
    <property type="evidence" value="ECO:0007669"/>
    <property type="project" value="TreeGrafter"/>
</dbReference>
<dbReference type="OMA" id="YMNFPQP"/>
<dbReference type="Gene3D" id="6.10.250.370">
    <property type="match status" value="1"/>
</dbReference>
<dbReference type="GO" id="GO:0072666">
    <property type="term" value="P:establishment of protein localization to vacuole"/>
    <property type="evidence" value="ECO:0007669"/>
    <property type="project" value="UniProtKB-ARBA"/>
</dbReference>
<evidence type="ECO:0000256" key="2">
    <source>
        <dbReference type="ARBA" id="ARBA00009594"/>
    </source>
</evidence>
<feature type="compositionally biased region" description="Pro residues" evidence="9">
    <location>
        <begin position="191"/>
        <end position="202"/>
    </location>
</feature>
<comment type="similarity">
    <text evidence="2">Belongs to the ubiquitin-conjugating enzyme family. UEV subfamily.</text>
</comment>
<keyword evidence="5 7" id="KW-0653">Protein transport</keyword>
<dbReference type="RefSeq" id="XP_007800134.1">
    <property type="nucleotide sequence ID" value="XM_007801943.1"/>
</dbReference>
<evidence type="ECO:0000259" key="10">
    <source>
        <dbReference type="PROSITE" id="PS51312"/>
    </source>
</evidence>
<keyword evidence="3 7" id="KW-0813">Transport</keyword>
<dbReference type="InterPro" id="IPR017916">
    <property type="entry name" value="SB_dom"/>
</dbReference>
<dbReference type="SUPFAM" id="SSF54495">
    <property type="entry name" value="UBC-like"/>
    <property type="match status" value="1"/>
</dbReference>
<feature type="domain" description="SB" evidence="10">
    <location>
        <begin position="504"/>
        <end position="570"/>
    </location>
</feature>
<name>U1HUA7_ENDPU</name>
<dbReference type="PANTHER" id="PTHR23306:SF3">
    <property type="entry name" value="TUMOR SUPPRESSOR PROTEIN 101"/>
    <property type="match status" value="1"/>
</dbReference>
<proteinExistence type="inferred from homology"/>
<dbReference type="OrthoDB" id="306304at2759"/>
<feature type="compositionally biased region" description="Polar residues" evidence="9">
    <location>
        <begin position="301"/>
        <end position="310"/>
    </location>
</feature>
<evidence type="ECO:0000256" key="7">
    <source>
        <dbReference type="PROSITE-ProRule" id="PRU00644"/>
    </source>
</evidence>
<feature type="domain" description="UEV" evidence="11">
    <location>
        <begin position="7"/>
        <end position="152"/>
    </location>
</feature>
<evidence type="ECO:0000256" key="3">
    <source>
        <dbReference type="ARBA" id="ARBA00022448"/>
    </source>
</evidence>
<dbReference type="InterPro" id="IPR016135">
    <property type="entry name" value="UBQ-conjugating_enzyme/RWD"/>
</dbReference>
<evidence type="ECO:0000259" key="11">
    <source>
        <dbReference type="PROSITE" id="PS51322"/>
    </source>
</evidence>
<dbReference type="InterPro" id="IPR037202">
    <property type="entry name" value="ESCRT_assembly_dom"/>
</dbReference>
<dbReference type="Proteomes" id="UP000019373">
    <property type="component" value="Unassembled WGS sequence"/>
</dbReference>
<evidence type="ECO:0000256" key="8">
    <source>
        <dbReference type="SAM" id="Coils"/>
    </source>
</evidence>